<protein>
    <recommendedName>
        <fullName evidence="3">Holin</fullName>
    </recommendedName>
</protein>
<keyword evidence="2" id="KW-1185">Reference proteome</keyword>
<dbReference type="Proteomes" id="UP000061010">
    <property type="component" value="Chromosome"/>
</dbReference>
<evidence type="ECO:0008006" key="3">
    <source>
        <dbReference type="Google" id="ProtNLM"/>
    </source>
</evidence>
<organism evidence="1 2">
    <name type="scientific">Stenotrophomonas acidaminiphila</name>
    <dbReference type="NCBI Taxonomy" id="128780"/>
    <lineage>
        <taxon>Bacteria</taxon>
        <taxon>Pseudomonadati</taxon>
        <taxon>Pseudomonadota</taxon>
        <taxon>Gammaproteobacteria</taxon>
        <taxon>Lysobacterales</taxon>
        <taxon>Lysobacteraceae</taxon>
        <taxon>Stenotrophomonas</taxon>
    </lineage>
</organism>
<dbReference type="KEGG" id="sacz:AOT14_33870"/>
<reference evidence="1 2" key="1">
    <citation type="journal article" date="2015" name="Genome Announc.">
        <title>Complete Genome Sequencing of Stenotrophomonas acidaminiphila ZAC14D2_NAIMI4_2, a Multidrug-Resistant Strain Isolated from Sediments of a Polluted River in Mexico, Uncovers New Antibiotic Resistance Genes and a Novel Class-II Lasso Peptide Biosynthesis Gene Cluster.</title>
        <authorList>
            <person name="Vinuesa P."/>
            <person name="Ochoa-Sanchez L.E."/>
        </authorList>
    </citation>
    <scope>NUCLEOTIDE SEQUENCE [LARGE SCALE GENOMIC DNA]</scope>
    <source>
        <strain evidence="1 2">ZAC14D2_NAIMI4_2</strain>
    </source>
</reference>
<dbReference type="AlphaFoldDB" id="A0A0S1B3Z2"/>
<gene>
    <name evidence="1" type="ORF">AOT14_33870</name>
</gene>
<evidence type="ECO:0000313" key="1">
    <source>
        <dbReference type="EMBL" id="ALJ29727.1"/>
    </source>
</evidence>
<proteinExistence type="predicted"/>
<name>A0A0S1B3Z2_9GAMM</name>
<sequence length="84" mass="9110">MTEQHTGTLSLLQSIWTKLQFIPAPAVIATAAAGVSMQDVATALAVVLLLVQIASGITANWDRWSRIPGRVVRWSRKVLSRGRA</sequence>
<evidence type="ECO:0000313" key="2">
    <source>
        <dbReference type="Proteomes" id="UP000061010"/>
    </source>
</evidence>
<dbReference type="PATRIC" id="fig|128780.6.peg.3430"/>
<dbReference type="EMBL" id="CP012900">
    <property type="protein sequence ID" value="ALJ29727.1"/>
    <property type="molecule type" value="Genomic_DNA"/>
</dbReference>
<accession>A0A0S1B3Z2</accession>